<dbReference type="GO" id="GO:0016020">
    <property type="term" value="C:membrane"/>
    <property type="evidence" value="ECO:0007669"/>
    <property type="project" value="UniProtKB-SubCell"/>
</dbReference>
<sequence length="240" mass="27063">MSQIAFVSGASGLIGVQLLHQLFKNEAIDWVVSFGRRDLAFKHQKLVQVKVDFEQLEKLNLEDEIRKQNMGGDKQPLLKALNEASTSIIAFCALGTTIKKAGSKENFHRIDHDYVLNFARMTIRLGAKRFLYVSAIGADAQSSIQYNSVKGKVEDGLKRMDFDYVGLFQPSILLGERNESRPGEEIGKVVMKFVTFFGLFSKYKPIYDHQVAKAMVQKALNFKMTGNETISSSEMHKMTK</sequence>
<dbReference type="InterPro" id="IPR036291">
    <property type="entry name" value="NAD(P)-bd_dom_sf"/>
</dbReference>
<dbReference type="EMBL" id="BJYV01000016">
    <property type="protein sequence ID" value="GEO22706.1"/>
    <property type="molecule type" value="Genomic_DNA"/>
</dbReference>
<gene>
    <name evidence="4" type="ORF">CQA01_32400</name>
</gene>
<dbReference type="Gene3D" id="3.40.50.720">
    <property type="entry name" value="NAD(P)-binding Rossmann-like Domain"/>
    <property type="match status" value="1"/>
</dbReference>
<protein>
    <recommendedName>
        <fullName evidence="3">NAD-dependent epimerase/dehydratase domain-containing protein</fullName>
    </recommendedName>
</protein>
<evidence type="ECO:0000313" key="4">
    <source>
        <dbReference type="EMBL" id="GEO22706.1"/>
    </source>
</evidence>
<reference evidence="4 5" key="1">
    <citation type="submission" date="2019-07" db="EMBL/GenBank/DDBJ databases">
        <title>Whole genome shotgun sequence of Cyclobacterium qasimii NBRC 106168.</title>
        <authorList>
            <person name="Hosoyama A."/>
            <person name="Uohara A."/>
            <person name="Ohji S."/>
            <person name="Ichikawa N."/>
        </authorList>
    </citation>
    <scope>NUCLEOTIDE SEQUENCE [LARGE SCALE GENOMIC DNA]</scope>
    <source>
        <strain evidence="4 5">NBRC 106168</strain>
    </source>
</reference>
<proteinExistence type="predicted"/>
<dbReference type="Pfam" id="PF01370">
    <property type="entry name" value="Epimerase"/>
    <property type="match status" value="1"/>
</dbReference>
<dbReference type="SUPFAM" id="SSF51735">
    <property type="entry name" value="NAD(P)-binding Rossmann-fold domains"/>
    <property type="match status" value="1"/>
</dbReference>
<accession>A0A512CET2</accession>
<feature type="domain" description="NAD-dependent epimerase/dehydratase" evidence="3">
    <location>
        <begin position="6"/>
        <end position="135"/>
    </location>
</feature>
<keyword evidence="5" id="KW-1185">Reference proteome</keyword>
<keyword evidence="2" id="KW-0472">Membrane</keyword>
<evidence type="ECO:0000259" key="3">
    <source>
        <dbReference type="Pfam" id="PF01370"/>
    </source>
</evidence>
<comment type="subcellular location">
    <subcellularLocation>
        <location evidence="1">Membrane</location>
    </subcellularLocation>
</comment>
<dbReference type="PANTHER" id="PTHR14097">
    <property type="entry name" value="OXIDOREDUCTASE HTATIP2"/>
    <property type="match status" value="1"/>
</dbReference>
<dbReference type="AlphaFoldDB" id="A0A512CET2"/>
<dbReference type="RefSeq" id="WP_020888587.1">
    <property type="nucleotide sequence ID" value="NZ_BJYV01000016.1"/>
</dbReference>
<evidence type="ECO:0000256" key="2">
    <source>
        <dbReference type="ARBA" id="ARBA00023136"/>
    </source>
</evidence>
<comment type="caution">
    <text evidence="4">The sequence shown here is derived from an EMBL/GenBank/DDBJ whole genome shotgun (WGS) entry which is preliminary data.</text>
</comment>
<name>A0A512CET2_9BACT</name>
<dbReference type="Proteomes" id="UP000321301">
    <property type="component" value="Unassembled WGS sequence"/>
</dbReference>
<dbReference type="PANTHER" id="PTHR14097:SF7">
    <property type="entry name" value="OXIDOREDUCTASE HTATIP2"/>
    <property type="match status" value="1"/>
</dbReference>
<evidence type="ECO:0000256" key="1">
    <source>
        <dbReference type="ARBA" id="ARBA00004370"/>
    </source>
</evidence>
<evidence type="ECO:0000313" key="5">
    <source>
        <dbReference type="Proteomes" id="UP000321301"/>
    </source>
</evidence>
<organism evidence="4 5">
    <name type="scientific">Cyclobacterium qasimii</name>
    <dbReference type="NCBI Taxonomy" id="1350429"/>
    <lineage>
        <taxon>Bacteria</taxon>
        <taxon>Pseudomonadati</taxon>
        <taxon>Bacteroidota</taxon>
        <taxon>Cytophagia</taxon>
        <taxon>Cytophagales</taxon>
        <taxon>Cyclobacteriaceae</taxon>
        <taxon>Cyclobacterium</taxon>
    </lineage>
</organism>
<dbReference type="InterPro" id="IPR001509">
    <property type="entry name" value="Epimerase_deHydtase"/>
</dbReference>